<gene>
    <name evidence="2" type="ORF">JMJ92_18925</name>
</gene>
<dbReference type="InterPro" id="IPR051908">
    <property type="entry name" value="Ribosomal_N-acetyltransferase"/>
</dbReference>
<evidence type="ECO:0000313" key="3">
    <source>
        <dbReference type="Proteomes" id="UP000635853"/>
    </source>
</evidence>
<dbReference type="PANTHER" id="PTHR43441:SF2">
    <property type="entry name" value="FAMILY ACETYLTRANSFERASE, PUTATIVE (AFU_ORTHOLOGUE AFUA_7G00850)-RELATED"/>
    <property type="match status" value="1"/>
</dbReference>
<organism evidence="2 3">
    <name type="scientific">Rhodovulum visakhapatnamense</name>
    <dbReference type="NCBI Taxonomy" id="364297"/>
    <lineage>
        <taxon>Bacteria</taxon>
        <taxon>Pseudomonadati</taxon>
        <taxon>Pseudomonadota</taxon>
        <taxon>Alphaproteobacteria</taxon>
        <taxon>Rhodobacterales</taxon>
        <taxon>Paracoccaceae</taxon>
        <taxon>Rhodovulum</taxon>
    </lineage>
</organism>
<evidence type="ECO:0000313" key="2">
    <source>
        <dbReference type="EMBL" id="MBL3580203.1"/>
    </source>
</evidence>
<proteinExistence type="predicted"/>
<dbReference type="Gene3D" id="3.40.630.30">
    <property type="match status" value="1"/>
</dbReference>
<name>A0ABS1RKN5_9RHOB</name>
<dbReference type="InterPro" id="IPR016181">
    <property type="entry name" value="Acyl_CoA_acyltransferase"/>
</dbReference>
<accession>A0ABS1RKN5</accession>
<dbReference type="Pfam" id="PF13302">
    <property type="entry name" value="Acetyltransf_3"/>
    <property type="match status" value="1"/>
</dbReference>
<dbReference type="PROSITE" id="PS51186">
    <property type="entry name" value="GNAT"/>
    <property type="match status" value="1"/>
</dbReference>
<reference evidence="3" key="1">
    <citation type="submission" date="2021-01" db="EMBL/GenBank/DDBJ databases">
        <title>Draft genomes of Rhodovulum sulfidophilum.</title>
        <authorList>
            <person name="Guzman M.S."/>
        </authorList>
    </citation>
    <scope>NUCLEOTIDE SEQUENCE [LARGE SCALE GENOMIC DNA]</scope>
    <source>
        <strain evidence="3">AB19</strain>
    </source>
</reference>
<sequence length="168" mass="18554">MTTHDRASSATAIRPASPADFPFLHAVAGRPEMARFVIDEDDTALAAHLADPACRLVIWSPEGRPLGFALFCEIGNPSGRVELRRLALAETGRGLGRAFLAALVRHAFTELAADRIWLDMASDNDRAHRVYLAAGFSHEGTLRRHWRRPAGDVADLLLFGMLRDEWRG</sequence>
<dbReference type="EMBL" id="JAESIL010000119">
    <property type="protein sequence ID" value="MBL3580203.1"/>
    <property type="molecule type" value="Genomic_DNA"/>
</dbReference>
<keyword evidence="3" id="KW-1185">Reference proteome</keyword>
<feature type="domain" description="N-acetyltransferase" evidence="1">
    <location>
        <begin position="11"/>
        <end position="163"/>
    </location>
</feature>
<dbReference type="Proteomes" id="UP000635853">
    <property type="component" value="Unassembled WGS sequence"/>
</dbReference>
<dbReference type="CDD" id="cd04301">
    <property type="entry name" value="NAT_SF"/>
    <property type="match status" value="1"/>
</dbReference>
<comment type="caution">
    <text evidence="2">The sequence shown here is derived from an EMBL/GenBank/DDBJ whole genome shotgun (WGS) entry which is preliminary data.</text>
</comment>
<protein>
    <submittedName>
        <fullName evidence="2">GNAT family N-acetyltransferase</fullName>
    </submittedName>
</protein>
<dbReference type="SUPFAM" id="SSF55729">
    <property type="entry name" value="Acyl-CoA N-acyltransferases (Nat)"/>
    <property type="match status" value="1"/>
</dbReference>
<dbReference type="RefSeq" id="WP_075785679.1">
    <property type="nucleotide sequence ID" value="NZ_JAESIL010000119.1"/>
</dbReference>
<dbReference type="InterPro" id="IPR000182">
    <property type="entry name" value="GNAT_dom"/>
</dbReference>
<evidence type="ECO:0000259" key="1">
    <source>
        <dbReference type="PROSITE" id="PS51186"/>
    </source>
</evidence>
<dbReference type="PANTHER" id="PTHR43441">
    <property type="entry name" value="RIBOSOMAL-PROTEIN-SERINE ACETYLTRANSFERASE"/>
    <property type="match status" value="1"/>
</dbReference>